<accession>A0A0E9X429</accession>
<organism evidence="1">
    <name type="scientific">Anguilla anguilla</name>
    <name type="common">European freshwater eel</name>
    <name type="synonym">Muraena anguilla</name>
    <dbReference type="NCBI Taxonomy" id="7936"/>
    <lineage>
        <taxon>Eukaryota</taxon>
        <taxon>Metazoa</taxon>
        <taxon>Chordata</taxon>
        <taxon>Craniata</taxon>
        <taxon>Vertebrata</taxon>
        <taxon>Euteleostomi</taxon>
        <taxon>Actinopterygii</taxon>
        <taxon>Neopterygii</taxon>
        <taxon>Teleostei</taxon>
        <taxon>Anguilliformes</taxon>
        <taxon>Anguillidae</taxon>
        <taxon>Anguilla</taxon>
    </lineage>
</organism>
<reference evidence="1" key="1">
    <citation type="submission" date="2014-11" db="EMBL/GenBank/DDBJ databases">
        <authorList>
            <person name="Amaro Gonzalez C."/>
        </authorList>
    </citation>
    <scope>NUCLEOTIDE SEQUENCE</scope>
</reference>
<proteinExistence type="predicted"/>
<protein>
    <submittedName>
        <fullName evidence="1">Uncharacterized protein</fullName>
    </submittedName>
</protein>
<sequence length="76" mass="8826">MAHPLTLKDILKRTNSELTVCYSGIQVTVEIITHILYKGRPQDYQQETNRSAQLRNFQRKQQRAVLNNSKHYPGSV</sequence>
<evidence type="ECO:0000313" key="1">
    <source>
        <dbReference type="EMBL" id="JAH96438.1"/>
    </source>
</evidence>
<dbReference type="EMBL" id="GBXM01012139">
    <property type="protein sequence ID" value="JAH96438.1"/>
    <property type="molecule type" value="Transcribed_RNA"/>
</dbReference>
<reference evidence="1" key="2">
    <citation type="journal article" date="2015" name="Fish Shellfish Immunol.">
        <title>Early steps in the European eel (Anguilla anguilla)-Vibrio vulnificus interaction in the gills: Role of the RtxA13 toxin.</title>
        <authorList>
            <person name="Callol A."/>
            <person name="Pajuelo D."/>
            <person name="Ebbesson L."/>
            <person name="Teles M."/>
            <person name="MacKenzie S."/>
            <person name="Amaro C."/>
        </authorList>
    </citation>
    <scope>NUCLEOTIDE SEQUENCE</scope>
</reference>
<dbReference type="AlphaFoldDB" id="A0A0E9X429"/>
<name>A0A0E9X429_ANGAN</name>